<dbReference type="InterPro" id="IPR052164">
    <property type="entry name" value="Anthracycline_SecMetBiosynth"/>
</dbReference>
<organism evidence="1 2">
    <name type="scientific">Coccomyxa viridis</name>
    <dbReference type="NCBI Taxonomy" id="1274662"/>
    <lineage>
        <taxon>Eukaryota</taxon>
        <taxon>Viridiplantae</taxon>
        <taxon>Chlorophyta</taxon>
        <taxon>core chlorophytes</taxon>
        <taxon>Trebouxiophyceae</taxon>
        <taxon>Trebouxiophyceae incertae sedis</taxon>
        <taxon>Coccomyxaceae</taxon>
        <taxon>Coccomyxa</taxon>
    </lineage>
</organism>
<accession>A0AAV1I6A7</accession>
<dbReference type="EMBL" id="CAUYUE010000007">
    <property type="protein sequence ID" value="CAK0782708.1"/>
    <property type="molecule type" value="Genomic_DNA"/>
</dbReference>
<dbReference type="Proteomes" id="UP001314263">
    <property type="component" value="Unassembled WGS sequence"/>
</dbReference>
<evidence type="ECO:0000313" key="1">
    <source>
        <dbReference type="EMBL" id="CAK0782708.1"/>
    </source>
</evidence>
<protein>
    <recommendedName>
        <fullName evidence="3">VOC domain-containing protein</fullName>
    </recommendedName>
</protein>
<proteinExistence type="predicted"/>
<dbReference type="Gene3D" id="3.10.180.10">
    <property type="entry name" value="2,3-Dihydroxybiphenyl 1,2-Dioxygenase, domain 1"/>
    <property type="match status" value="1"/>
</dbReference>
<keyword evidence="2" id="KW-1185">Reference proteome</keyword>
<evidence type="ECO:0000313" key="2">
    <source>
        <dbReference type="Proteomes" id="UP001314263"/>
    </source>
</evidence>
<dbReference type="PANTHER" id="PTHR33993">
    <property type="entry name" value="GLYOXALASE-RELATED"/>
    <property type="match status" value="1"/>
</dbReference>
<dbReference type="InterPro" id="IPR029068">
    <property type="entry name" value="Glyas_Bleomycin-R_OHBP_Dase"/>
</dbReference>
<evidence type="ECO:0008006" key="3">
    <source>
        <dbReference type="Google" id="ProtNLM"/>
    </source>
</evidence>
<dbReference type="SUPFAM" id="SSF54593">
    <property type="entry name" value="Glyoxalase/Bleomycin resistance protein/Dihydroxybiphenyl dioxygenase"/>
    <property type="match status" value="1"/>
</dbReference>
<reference evidence="1 2" key="1">
    <citation type="submission" date="2023-10" db="EMBL/GenBank/DDBJ databases">
        <authorList>
            <person name="Maclean D."/>
            <person name="Macfadyen A."/>
        </authorList>
    </citation>
    <scope>NUCLEOTIDE SEQUENCE [LARGE SCALE GENOMIC DNA]</scope>
</reference>
<dbReference type="PANTHER" id="PTHR33993:SF14">
    <property type="entry name" value="GB|AAF24581.1"/>
    <property type="match status" value="1"/>
</dbReference>
<name>A0AAV1I6A7_9CHLO</name>
<sequence>MVCVFREAYTNCGYSPFLSFEVIDLQSRVQSLLELGAVLDGPIKYAEQGKIAALRGPDGQMLSLFEAAA</sequence>
<gene>
    <name evidence="1" type="ORF">CVIRNUC_005903</name>
</gene>
<comment type="caution">
    <text evidence="1">The sequence shown here is derived from an EMBL/GenBank/DDBJ whole genome shotgun (WGS) entry which is preliminary data.</text>
</comment>
<dbReference type="AlphaFoldDB" id="A0AAV1I6A7"/>